<dbReference type="EMBL" id="MWQN01000001">
    <property type="protein sequence ID" value="OPC82447.1"/>
    <property type="molecule type" value="Genomic_DNA"/>
</dbReference>
<dbReference type="GO" id="GO:0003677">
    <property type="term" value="F:DNA binding"/>
    <property type="evidence" value="ECO:0007669"/>
    <property type="project" value="UniProtKB-KW"/>
</dbReference>
<dbReference type="AlphaFoldDB" id="A0A1T3P011"/>
<accession>A0A1T3P011</accession>
<comment type="caution">
    <text evidence="3">The sequence shown here is derived from an EMBL/GenBank/DDBJ whole genome shotgun (WGS) entry which is preliminary data.</text>
</comment>
<dbReference type="STRING" id="159449.B4N89_17220"/>
<dbReference type="PROSITE" id="PS52050">
    <property type="entry name" value="WYL"/>
    <property type="match status" value="1"/>
</dbReference>
<evidence type="ECO:0000259" key="2">
    <source>
        <dbReference type="Pfam" id="PF13625"/>
    </source>
</evidence>
<feature type="region of interest" description="Disordered" evidence="1">
    <location>
        <begin position="673"/>
        <end position="695"/>
    </location>
</feature>
<dbReference type="Proteomes" id="UP000190037">
    <property type="component" value="Unassembled WGS sequence"/>
</dbReference>
<evidence type="ECO:0000313" key="4">
    <source>
        <dbReference type="Proteomes" id="UP000190037"/>
    </source>
</evidence>
<keyword evidence="4" id="KW-1185">Reference proteome</keyword>
<proteinExistence type="predicted"/>
<name>A0A1T3P011_9ACTN</name>
<reference evidence="3 4" key="1">
    <citation type="submission" date="2017-03" db="EMBL/GenBank/DDBJ databases">
        <title>Draft genome sequence of Streptomyces scabrisporus NF3, endophyte isolated from Amphipterygium adstringens.</title>
        <authorList>
            <person name="Vazquez M."/>
            <person name="Ceapa C.D."/>
            <person name="Rodriguez Luna D."/>
            <person name="Sanchez Esquivel S."/>
        </authorList>
    </citation>
    <scope>NUCLEOTIDE SEQUENCE [LARGE SCALE GENOMIC DNA]</scope>
    <source>
        <strain evidence="3 4">NF3</strain>
    </source>
</reference>
<dbReference type="Pfam" id="PF13625">
    <property type="entry name" value="Helicase_C_3"/>
    <property type="match status" value="1"/>
</dbReference>
<sequence>MTTAASPTRAEADRAAESGPRTLAEDLRGRTDADLGALLRARPDLTTPVPVDLTQLATRATTRASIARALERLDRFTLQVVDAAVVLPDGFAVSRLHALIGTAPDEVGRAVAALREQALLWGPDDALRVVRTVRDLVGASPAGLGPTLAGALAATAPSRLQDVLADLGLNSTHDAVSAIAAITDLCTDPARLDALLGGAPEAAREVLDKLVWGPPTGSVRGADRPVRADAARTPVEWLLARALLVPAGPDAVVLPREVALHLRGGRVHRTPLPTPPELPVRAFDPQAVDDLAAGSAFTAVRRIEDLLEAWSAGGPPVLRAGGLGMRDFKRAALQLDVPEAEVALWLEVAYAMGLVAGDGEPDEQWLPTPAYDTWRRTPVGTRWAALAGTWLETTRVPALVGTRDDKDRPVGALGTQVDRTAAPEVRRRILATLAALPPGSATDADSLLAHLTWHQPIRAARLPEALFRAMLDEAELLGITGRGAFADYARPLVEGRVYEAGDALTPLLPEPLDHVLLQADLTAVAPGPLVMDLAHELHLAADVESTGGATVYRFTEESVRRALDAGRTATDLHHLLATHSRTPVPQPLSYLVDDVARRHGRIRVGTAAAFLRCDDDALLGELLADRRAAGLRLRRLAPTVLAAESAPDTVLEKLRAMGLAPVAESATGDLVLTRPDTRRTPPRSAPPRVAGEPPTPTEALLTAAVTAIRAGDSAATSRADTTPERDGEPVELPRTSAAETLLALQAAHADRRAVWIGHVTREGRATQHIVIPLRLEGGYVTAHEQATGEIHTYPLHRITGVAEVA</sequence>
<gene>
    <name evidence="3" type="ORF">B4N89_17220</name>
</gene>
<protein>
    <submittedName>
        <fullName evidence="3">DNA-binding protein</fullName>
    </submittedName>
</protein>
<dbReference type="InterPro" id="IPR032830">
    <property type="entry name" value="XPB/Ssl2_N"/>
</dbReference>
<organism evidence="3 4">
    <name type="scientific">Embleya scabrispora</name>
    <dbReference type="NCBI Taxonomy" id="159449"/>
    <lineage>
        <taxon>Bacteria</taxon>
        <taxon>Bacillati</taxon>
        <taxon>Actinomycetota</taxon>
        <taxon>Actinomycetes</taxon>
        <taxon>Kitasatosporales</taxon>
        <taxon>Streptomycetaceae</taxon>
        <taxon>Embleya</taxon>
    </lineage>
</organism>
<feature type="domain" description="Helicase XPB/Ssl2 N-terminal" evidence="2">
    <location>
        <begin position="515"/>
        <end position="637"/>
    </location>
</feature>
<evidence type="ECO:0000256" key="1">
    <source>
        <dbReference type="SAM" id="MobiDB-lite"/>
    </source>
</evidence>
<keyword evidence="3" id="KW-0238">DNA-binding</keyword>
<feature type="region of interest" description="Disordered" evidence="1">
    <location>
        <begin position="711"/>
        <end position="732"/>
    </location>
</feature>
<dbReference type="RefSeq" id="WP_078976712.1">
    <property type="nucleotide sequence ID" value="NZ_MWQN01000001.1"/>
</dbReference>
<feature type="region of interest" description="Disordered" evidence="1">
    <location>
        <begin position="1"/>
        <end position="22"/>
    </location>
</feature>
<dbReference type="eggNOG" id="COG2378">
    <property type="taxonomic scope" value="Bacteria"/>
</dbReference>
<dbReference type="OrthoDB" id="3415124at2"/>
<evidence type="ECO:0000313" key="3">
    <source>
        <dbReference type="EMBL" id="OPC82447.1"/>
    </source>
</evidence>